<feature type="transmembrane region" description="Helical" evidence="7">
    <location>
        <begin position="178"/>
        <end position="201"/>
    </location>
</feature>
<evidence type="ECO:0000313" key="8">
    <source>
        <dbReference type="EMBL" id="MBD8869532.1"/>
    </source>
</evidence>
<comment type="similarity">
    <text evidence="7">Belongs to the TatC family.</text>
</comment>
<keyword evidence="9" id="KW-1185">Reference proteome</keyword>
<keyword evidence="7" id="KW-1003">Cell membrane</keyword>
<evidence type="ECO:0000256" key="1">
    <source>
        <dbReference type="ARBA" id="ARBA00004141"/>
    </source>
</evidence>
<name>A0A927K2U4_9ACTN</name>
<dbReference type="PRINTS" id="PR01840">
    <property type="entry name" value="TATCFAMILY"/>
</dbReference>
<evidence type="ECO:0000256" key="6">
    <source>
        <dbReference type="ARBA" id="ARBA00023136"/>
    </source>
</evidence>
<organism evidence="8 9">
    <name type="scientific">Nocardioides donggukensis</name>
    <dbReference type="NCBI Taxonomy" id="2774019"/>
    <lineage>
        <taxon>Bacteria</taxon>
        <taxon>Bacillati</taxon>
        <taxon>Actinomycetota</taxon>
        <taxon>Actinomycetes</taxon>
        <taxon>Propionibacteriales</taxon>
        <taxon>Nocardioidaceae</taxon>
        <taxon>Nocardioides</taxon>
    </lineage>
</organism>
<gene>
    <name evidence="7 8" type="primary">tatC</name>
    <name evidence="8" type="ORF">IE331_07840</name>
</gene>
<keyword evidence="3 7" id="KW-0653">Protein transport</keyword>
<dbReference type="NCBIfam" id="TIGR00945">
    <property type="entry name" value="tatC"/>
    <property type="match status" value="1"/>
</dbReference>
<dbReference type="RefSeq" id="WP_192142292.1">
    <property type="nucleotide sequence ID" value="NZ_JACYXZ010000002.1"/>
</dbReference>
<dbReference type="GO" id="GO:0033281">
    <property type="term" value="C:TAT protein transport complex"/>
    <property type="evidence" value="ECO:0007669"/>
    <property type="project" value="UniProtKB-UniRule"/>
</dbReference>
<evidence type="ECO:0000256" key="5">
    <source>
        <dbReference type="ARBA" id="ARBA00023010"/>
    </source>
</evidence>
<keyword evidence="4 7" id="KW-1133">Transmembrane helix</keyword>
<dbReference type="PANTHER" id="PTHR30371">
    <property type="entry name" value="SEC-INDEPENDENT PROTEIN TRANSLOCASE PROTEIN TATC"/>
    <property type="match status" value="1"/>
</dbReference>
<dbReference type="InterPro" id="IPR002033">
    <property type="entry name" value="TatC"/>
</dbReference>
<comment type="caution">
    <text evidence="8">The sequence shown here is derived from an EMBL/GenBank/DDBJ whole genome shotgun (WGS) entry which is preliminary data.</text>
</comment>
<proteinExistence type="inferred from homology"/>
<keyword evidence="7" id="KW-0813">Transport</keyword>
<accession>A0A927K2U4</accession>
<evidence type="ECO:0000256" key="4">
    <source>
        <dbReference type="ARBA" id="ARBA00022989"/>
    </source>
</evidence>
<dbReference type="EMBL" id="JACYXZ010000002">
    <property type="protein sequence ID" value="MBD8869532.1"/>
    <property type="molecule type" value="Genomic_DNA"/>
</dbReference>
<keyword evidence="5 7" id="KW-0811">Translocation</keyword>
<sequence length="280" mass="30808">MSVTGLVDLVRGRPRHPMGADGRMALSDHFRELRARLIKSAIAVVVAFGFALYFYDQLLDLITVPYYEAVEGLDGRVDTRLVVNNITGGLMLQLKLCGVAAIVGASPVWLYQIWGFLLPGLHRNELMWSRIFAAVAGPLFFAGVALGYFVLPKGMEVLINFTPAGSENLNEFSTYFSFVTRMLLVFGIALEIPLFVVMLNLVGVLSGRAIGRHRPWIVLGTFVFAAVATPSTDPFAMSALAITMSLLFLISEMIARTVDRIRGRNRSGTDQWADDETSTL</sequence>
<evidence type="ECO:0000313" key="9">
    <source>
        <dbReference type="Proteomes" id="UP000616839"/>
    </source>
</evidence>
<dbReference type="GO" id="GO:0009977">
    <property type="term" value="F:proton motive force dependent protein transmembrane transporter activity"/>
    <property type="evidence" value="ECO:0007669"/>
    <property type="project" value="TreeGrafter"/>
</dbReference>
<feature type="transmembrane region" description="Helical" evidence="7">
    <location>
        <begin position="131"/>
        <end position="151"/>
    </location>
</feature>
<dbReference type="PANTHER" id="PTHR30371:SF0">
    <property type="entry name" value="SEC-INDEPENDENT PROTEIN TRANSLOCASE PROTEIN TATC, CHLOROPLASTIC-RELATED"/>
    <property type="match status" value="1"/>
</dbReference>
<dbReference type="GO" id="GO:0065002">
    <property type="term" value="P:intracellular protein transmembrane transport"/>
    <property type="evidence" value="ECO:0007669"/>
    <property type="project" value="TreeGrafter"/>
</dbReference>
<feature type="transmembrane region" description="Helical" evidence="7">
    <location>
        <begin position="213"/>
        <end position="229"/>
    </location>
</feature>
<dbReference type="AlphaFoldDB" id="A0A927K2U4"/>
<evidence type="ECO:0000256" key="7">
    <source>
        <dbReference type="HAMAP-Rule" id="MF_00902"/>
    </source>
</evidence>
<feature type="transmembrane region" description="Helical" evidence="7">
    <location>
        <begin position="37"/>
        <end position="55"/>
    </location>
</feature>
<feature type="transmembrane region" description="Helical" evidence="7">
    <location>
        <begin position="235"/>
        <end position="255"/>
    </location>
</feature>
<keyword evidence="6 7" id="KW-0472">Membrane</keyword>
<dbReference type="Pfam" id="PF00902">
    <property type="entry name" value="TatC"/>
    <property type="match status" value="1"/>
</dbReference>
<evidence type="ECO:0000256" key="3">
    <source>
        <dbReference type="ARBA" id="ARBA00022927"/>
    </source>
</evidence>
<reference evidence="8" key="1">
    <citation type="submission" date="2020-09" db="EMBL/GenBank/DDBJ databases">
        <title>Nocardioides sp. strain MJB4 16S ribosomal RNA gene Genome sequencing and assembly.</title>
        <authorList>
            <person name="Kim I."/>
        </authorList>
    </citation>
    <scope>NUCLEOTIDE SEQUENCE</scope>
    <source>
        <strain evidence="8">MJB4</strain>
    </source>
</reference>
<feature type="transmembrane region" description="Helical" evidence="7">
    <location>
        <begin position="90"/>
        <end position="111"/>
    </location>
</feature>
<keyword evidence="2 7" id="KW-0812">Transmembrane</keyword>
<dbReference type="HAMAP" id="MF_00902">
    <property type="entry name" value="TatC"/>
    <property type="match status" value="1"/>
</dbReference>
<evidence type="ECO:0000256" key="2">
    <source>
        <dbReference type="ARBA" id="ARBA00022692"/>
    </source>
</evidence>
<dbReference type="Proteomes" id="UP000616839">
    <property type="component" value="Unassembled WGS sequence"/>
</dbReference>
<dbReference type="GO" id="GO:0043953">
    <property type="term" value="P:protein transport by the Tat complex"/>
    <property type="evidence" value="ECO:0007669"/>
    <property type="project" value="UniProtKB-UniRule"/>
</dbReference>
<comment type="function">
    <text evidence="7">Part of the twin-arginine translocation (Tat) system that transports large folded proteins containing a characteristic twin-arginine motif in their signal peptide across membranes. Together with TatB, TatC is part of a receptor directly interacting with Tat signal peptides.</text>
</comment>
<comment type="subcellular location">
    <subcellularLocation>
        <location evidence="7">Cell membrane</location>
        <topology evidence="7">Multi-pass membrane protein</topology>
    </subcellularLocation>
    <subcellularLocation>
        <location evidence="1">Membrane</location>
        <topology evidence="1">Multi-pass membrane protein</topology>
    </subcellularLocation>
</comment>
<protein>
    <recommendedName>
        <fullName evidence="7">Sec-independent protein translocase protein TatC</fullName>
    </recommendedName>
</protein>
<comment type="subunit">
    <text evidence="7">The Tat system comprises two distinct complexes: a TatABC complex, containing multiple copies of TatA, TatB and TatC subunits, and a separate TatA complex, containing only TatA subunits. Substrates initially bind to the TatABC complex, which probably triggers association of the separate TatA complex to form the active translocon.</text>
</comment>